<comment type="caution">
    <text evidence="5">The sequence shown here is derived from an EMBL/GenBank/DDBJ whole genome shotgun (WGS) entry which is preliminary data.</text>
</comment>
<evidence type="ECO:0000259" key="4">
    <source>
        <dbReference type="SMART" id="SM01005"/>
    </source>
</evidence>
<evidence type="ECO:0000256" key="1">
    <source>
        <dbReference type="ARBA" id="ARBA00001933"/>
    </source>
</evidence>
<evidence type="ECO:0000313" key="6">
    <source>
        <dbReference type="Proteomes" id="UP000265618"/>
    </source>
</evidence>
<dbReference type="Gene3D" id="2.40.37.10">
    <property type="entry name" value="Lyase, Ornithine Decarboxylase, Chain A, domain 1"/>
    <property type="match status" value="1"/>
</dbReference>
<dbReference type="PANTHER" id="PTHR30511">
    <property type="entry name" value="ALANINE RACEMASE"/>
    <property type="match status" value="1"/>
</dbReference>
<dbReference type="SUPFAM" id="SSF50621">
    <property type="entry name" value="Alanine racemase C-terminal domain-like"/>
    <property type="match status" value="1"/>
</dbReference>
<dbReference type="OrthoDB" id="186866at2759"/>
<dbReference type="SMART" id="SM01005">
    <property type="entry name" value="Ala_racemase_C"/>
    <property type="match status" value="1"/>
</dbReference>
<dbReference type="GO" id="GO:0030632">
    <property type="term" value="P:D-alanine biosynthetic process"/>
    <property type="evidence" value="ECO:0007669"/>
    <property type="project" value="TreeGrafter"/>
</dbReference>
<reference evidence="5 6" key="1">
    <citation type="journal article" date="2018" name="PLoS ONE">
        <title>The draft genome of Kipferlia bialata reveals reductive genome evolution in fornicate parasites.</title>
        <authorList>
            <person name="Tanifuji G."/>
            <person name="Takabayashi S."/>
            <person name="Kume K."/>
            <person name="Takagi M."/>
            <person name="Nakayama T."/>
            <person name="Kamikawa R."/>
            <person name="Inagaki Y."/>
            <person name="Hashimoto T."/>
        </authorList>
    </citation>
    <scope>NUCLEOTIDE SEQUENCE [LARGE SCALE GENOMIC DNA]</scope>
    <source>
        <strain evidence="5">NY0173</strain>
    </source>
</reference>
<dbReference type="GO" id="GO:0008784">
    <property type="term" value="F:alanine racemase activity"/>
    <property type="evidence" value="ECO:0007669"/>
    <property type="project" value="TreeGrafter"/>
</dbReference>
<keyword evidence="3" id="KW-0413">Isomerase</keyword>
<dbReference type="GO" id="GO:0005829">
    <property type="term" value="C:cytosol"/>
    <property type="evidence" value="ECO:0007669"/>
    <property type="project" value="TreeGrafter"/>
</dbReference>
<feature type="domain" description="Alanine racemase C-terminal" evidence="4">
    <location>
        <begin position="134"/>
        <end position="260"/>
    </location>
</feature>
<evidence type="ECO:0000313" key="5">
    <source>
        <dbReference type="EMBL" id="GCA62597.1"/>
    </source>
</evidence>
<dbReference type="InterPro" id="IPR001608">
    <property type="entry name" value="Ala_racemase_N"/>
</dbReference>
<keyword evidence="2" id="KW-0663">Pyridoxal phosphate</keyword>
<protein>
    <recommendedName>
        <fullName evidence="4">Alanine racemase C-terminal domain-containing protein</fullName>
    </recommendedName>
</protein>
<keyword evidence="6" id="KW-1185">Reference proteome</keyword>
<dbReference type="AlphaFoldDB" id="A0A391NKV9"/>
<comment type="cofactor">
    <cofactor evidence="1">
        <name>pyridoxal 5'-phosphate</name>
        <dbReference type="ChEBI" id="CHEBI:597326"/>
    </cofactor>
</comment>
<dbReference type="GO" id="GO:0030170">
    <property type="term" value="F:pyridoxal phosphate binding"/>
    <property type="evidence" value="ECO:0007669"/>
    <property type="project" value="TreeGrafter"/>
</dbReference>
<dbReference type="Pfam" id="PF01168">
    <property type="entry name" value="Ala_racemase_N"/>
    <property type="match status" value="1"/>
</dbReference>
<dbReference type="Pfam" id="PF00842">
    <property type="entry name" value="Ala_racemase_C"/>
    <property type="match status" value="1"/>
</dbReference>
<dbReference type="InterPro" id="IPR029066">
    <property type="entry name" value="PLP-binding_barrel"/>
</dbReference>
<dbReference type="EMBL" id="BDIP01000967">
    <property type="protein sequence ID" value="GCA62597.1"/>
    <property type="molecule type" value="Genomic_DNA"/>
</dbReference>
<name>A0A391NKV9_9EUKA</name>
<dbReference type="InterPro" id="IPR011079">
    <property type="entry name" value="Ala_racemase_C"/>
</dbReference>
<sequence length="273" mass="30919">MAKVLILGYVSPNDIDTVSKLNISVIAYDTELLEKYLESTDRVLHVHVNRNTGMSRLSTKKKLYKFKHPRVYTEGLMTHFSNTGDLVYSDRQAEEFDSIKSDIVYRHAQATDAVFMYDMNVSHIRPGIGLYKDCMTVTSVVENIATYPKGTQIGYSAGYTTRRSERIAVIGIGYGSGYGRHYKGHPFVIINGVICFVIGNVCMNQLYVSVPFSADIAIGDAVVVLDNEKITTTMMASWFNTIEYEIFIRFGNSNIHTVYENTHKEFINPLFRK</sequence>
<accession>A0A391NKV9</accession>
<dbReference type="SUPFAM" id="SSF51419">
    <property type="entry name" value="PLP-binding barrel"/>
    <property type="match status" value="1"/>
</dbReference>
<evidence type="ECO:0000256" key="3">
    <source>
        <dbReference type="ARBA" id="ARBA00023235"/>
    </source>
</evidence>
<dbReference type="Proteomes" id="UP000265618">
    <property type="component" value="Unassembled WGS sequence"/>
</dbReference>
<dbReference type="PANTHER" id="PTHR30511:SF0">
    <property type="entry name" value="ALANINE RACEMASE, CATABOLIC-RELATED"/>
    <property type="match status" value="1"/>
</dbReference>
<gene>
    <name evidence="5" type="ORF">KIPB_004510</name>
</gene>
<dbReference type="Gene3D" id="3.20.20.10">
    <property type="entry name" value="Alanine racemase"/>
    <property type="match status" value="1"/>
</dbReference>
<dbReference type="InterPro" id="IPR009006">
    <property type="entry name" value="Ala_racemase/Decarboxylase_C"/>
</dbReference>
<dbReference type="InterPro" id="IPR000821">
    <property type="entry name" value="Ala_racemase"/>
</dbReference>
<organism evidence="5 6">
    <name type="scientific">Kipferlia bialata</name>
    <dbReference type="NCBI Taxonomy" id="797122"/>
    <lineage>
        <taxon>Eukaryota</taxon>
        <taxon>Metamonada</taxon>
        <taxon>Carpediemonas-like organisms</taxon>
        <taxon>Kipferlia</taxon>
    </lineage>
</organism>
<proteinExistence type="predicted"/>
<evidence type="ECO:0000256" key="2">
    <source>
        <dbReference type="ARBA" id="ARBA00022898"/>
    </source>
</evidence>